<accession>A0A6G1GC67</accession>
<reference evidence="4" key="2">
    <citation type="submission" date="2020-04" db="EMBL/GenBank/DDBJ databases">
        <authorList>
            <consortium name="NCBI Genome Project"/>
        </authorList>
    </citation>
    <scope>NUCLEOTIDE SEQUENCE</scope>
    <source>
        <strain evidence="4">CBS 781.70</strain>
    </source>
</reference>
<feature type="transmembrane region" description="Helical" evidence="1">
    <location>
        <begin position="32"/>
        <end position="52"/>
    </location>
</feature>
<organism evidence="2">
    <name type="scientific">Eremomyces bilateralis CBS 781.70</name>
    <dbReference type="NCBI Taxonomy" id="1392243"/>
    <lineage>
        <taxon>Eukaryota</taxon>
        <taxon>Fungi</taxon>
        <taxon>Dikarya</taxon>
        <taxon>Ascomycota</taxon>
        <taxon>Pezizomycotina</taxon>
        <taxon>Dothideomycetes</taxon>
        <taxon>Dothideomycetes incertae sedis</taxon>
        <taxon>Eremomycetales</taxon>
        <taxon>Eremomycetaceae</taxon>
        <taxon>Eremomyces</taxon>
    </lineage>
</organism>
<feature type="transmembrane region" description="Helical" evidence="1">
    <location>
        <begin position="78"/>
        <end position="102"/>
    </location>
</feature>
<dbReference type="EMBL" id="ML975151">
    <property type="protein sequence ID" value="KAF1815439.1"/>
    <property type="molecule type" value="Genomic_DNA"/>
</dbReference>
<dbReference type="RefSeq" id="XP_033537070.1">
    <property type="nucleotide sequence ID" value="XM_033676062.1"/>
</dbReference>
<protein>
    <submittedName>
        <fullName evidence="2 4">Uncharacterized protein</fullName>
    </submittedName>
</protein>
<evidence type="ECO:0000313" key="2">
    <source>
        <dbReference type="EMBL" id="KAF1815439.1"/>
    </source>
</evidence>
<dbReference type="OrthoDB" id="193478at2759"/>
<keyword evidence="3" id="KW-1185">Reference proteome</keyword>
<proteinExistence type="predicted"/>
<dbReference type="Pfam" id="PF10067">
    <property type="entry name" value="DUF2306"/>
    <property type="match status" value="1"/>
</dbReference>
<dbReference type="AlphaFoldDB" id="A0A6G1GC67"/>
<evidence type="ECO:0000313" key="4">
    <source>
        <dbReference type="RefSeq" id="XP_033537070.1"/>
    </source>
</evidence>
<dbReference type="InterPro" id="IPR018750">
    <property type="entry name" value="DUF2306_membrane"/>
</dbReference>
<gene>
    <name evidence="2 4" type="ORF">P152DRAFT_390900</name>
</gene>
<keyword evidence="1" id="KW-1133">Transmembrane helix</keyword>
<sequence>MAAPQGRVKHTAIVRLCLHASHALGFQKTYNLPLFIIFAGAMVGFVLARFQYLDIANNFSKNSAPGEWYWHRQGHYRIGITLHLATCLPAGFLMVWQFVPVIRHKFLLFHRINGYIVIILLLLSNVGGLMIVRRTFGGSVATQSATGTLAILVSCGLAMAWWNIKCLQIDQHRKWMLRTMFYCGAIVTTRFILALSALSLTAIGSYFAVKSCDELRFMISEKKIAERYPTCLVPFNQSSIGAAGYAVVKADYNAGKESIAAALNLSFGTAVWLAIFLHLVGIEIYIHLTPAESSRLRQISYEKQIEAGMSNPGSAGLTADRFGDAPKYRT</sequence>
<keyword evidence="1" id="KW-0472">Membrane</keyword>
<evidence type="ECO:0000256" key="1">
    <source>
        <dbReference type="SAM" id="Phobius"/>
    </source>
</evidence>
<reference evidence="4" key="3">
    <citation type="submission" date="2025-04" db="UniProtKB">
        <authorList>
            <consortium name="RefSeq"/>
        </authorList>
    </citation>
    <scope>IDENTIFICATION</scope>
    <source>
        <strain evidence="4">CBS 781.70</strain>
    </source>
</reference>
<dbReference type="Proteomes" id="UP000504638">
    <property type="component" value="Unplaced"/>
</dbReference>
<feature type="transmembrane region" description="Helical" evidence="1">
    <location>
        <begin position="270"/>
        <end position="288"/>
    </location>
</feature>
<reference evidence="2 4" key="1">
    <citation type="submission" date="2020-01" db="EMBL/GenBank/DDBJ databases">
        <authorList>
            <consortium name="DOE Joint Genome Institute"/>
            <person name="Haridas S."/>
            <person name="Albert R."/>
            <person name="Binder M."/>
            <person name="Bloem J."/>
            <person name="Labutti K."/>
            <person name="Salamov A."/>
            <person name="Andreopoulos B."/>
            <person name="Baker S.E."/>
            <person name="Barry K."/>
            <person name="Bills G."/>
            <person name="Bluhm B.H."/>
            <person name="Cannon C."/>
            <person name="Castanera R."/>
            <person name="Culley D.E."/>
            <person name="Daum C."/>
            <person name="Ezra D."/>
            <person name="Gonzalez J.B."/>
            <person name="Henrissat B."/>
            <person name="Kuo A."/>
            <person name="Liang C."/>
            <person name="Lipzen A."/>
            <person name="Lutzoni F."/>
            <person name="Magnuson J."/>
            <person name="Mondo S."/>
            <person name="Nolan M."/>
            <person name="Ohm R."/>
            <person name="Pangilinan J."/>
            <person name="Park H.-J."/>
            <person name="Ramirez L."/>
            <person name="Alfaro M."/>
            <person name="Sun H."/>
            <person name="Tritt A."/>
            <person name="Yoshinaga Y."/>
            <person name="Zwiers L.-H."/>
            <person name="Turgeon B.G."/>
            <person name="Goodwin S.B."/>
            <person name="Spatafora J.W."/>
            <person name="Crous P.W."/>
            <person name="Grigoriev I.V."/>
        </authorList>
    </citation>
    <scope>NUCLEOTIDE SEQUENCE</scope>
    <source>
        <strain evidence="2 4">CBS 781.70</strain>
    </source>
</reference>
<dbReference type="GeneID" id="54416632"/>
<evidence type="ECO:0000313" key="3">
    <source>
        <dbReference type="Proteomes" id="UP000504638"/>
    </source>
</evidence>
<feature type="transmembrane region" description="Helical" evidence="1">
    <location>
        <begin position="114"/>
        <end position="132"/>
    </location>
</feature>
<keyword evidence="1" id="KW-0812">Transmembrane</keyword>
<feature type="transmembrane region" description="Helical" evidence="1">
    <location>
        <begin position="144"/>
        <end position="164"/>
    </location>
</feature>
<name>A0A6G1GC67_9PEZI</name>
<feature type="transmembrane region" description="Helical" evidence="1">
    <location>
        <begin position="185"/>
        <end position="209"/>
    </location>
</feature>